<dbReference type="GO" id="GO:0016787">
    <property type="term" value="F:hydrolase activity"/>
    <property type="evidence" value="ECO:0007669"/>
    <property type="project" value="UniProtKB-KW"/>
</dbReference>
<organism evidence="1 2">
    <name type="scientific">Christiangramia sediminicola</name>
    <dbReference type="NCBI Taxonomy" id="3073267"/>
    <lineage>
        <taxon>Bacteria</taxon>
        <taxon>Pseudomonadati</taxon>
        <taxon>Bacteroidota</taxon>
        <taxon>Flavobacteriia</taxon>
        <taxon>Flavobacteriales</taxon>
        <taxon>Flavobacteriaceae</taxon>
        <taxon>Christiangramia</taxon>
    </lineage>
</organism>
<proteinExistence type="predicted"/>
<dbReference type="Gene3D" id="3.40.50.1110">
    <property type="entry name" value="SGNH hydrolase"/>
    <property type="match status" value="1"/>
</dbReference>
<keyword evidence="2" id="KW-1185">Reference proteome</keyword>
<dbReference type="InterPro" id="IPR036514">
    <property type="entry name" value="SGNH_hydro_sf"/>
</dbReference>
<accession>A0ABU1ERJ7</accession>
<dbReference type="RefSeq" id="WP_309561884.1">
    <property type="nucleotide sequence ID" value="NZ_JAVJIU010000003.1"/>
</dbReference>
<evidence type="ECO:0000313" key="1">
    <source>
        <dbReference type="EMBL" id="MDR5591018.1"/>
    </source>
</evidence>
<dbReference type="SUPFAM" id="SSF52266">
    <property type="entry name" value="SGNH hydrolase"/>
    <property type="match status" value="1"/>
</dbReference>
<dbReference type="EMBL" id="JAVJIU010000003">
    <property type="protein sequence ID" value="MDR5591018.1"/>
    <property type="molecule type" value="Genomic_DNA"/>
</dbReference>
<sequence>MRKFRFIFIILIIFISYPVLSQDDELDLLFIGNSLTYTNDLPELVEKTAKAQGLEVRSKMIAKPNYALLDHWNEGKVQKMIKNRNFDLVIIQQGPSSQDFGKDILIEYGKKLKDLCSENNAKLAYFMVWPSREYYHTFKGVIKNHKEAAEINQAMLFPVGEVWKKHFDNTGNFDYYGPDQFHPSEKGSQIAAEIIVEGLQKMKTDQ</sequence>
<keyword evidence="1" id="KW-0378">Hydrolase</keyword>
<dbReference type="Proteomes" id="UP001257234">
    <property type="component" value="Unassembled WGS sequence"/>
</dbReference>
<gene>
    <name evidence="1" type="ORF">RE431_10255</name>
</gene>
<comment type="caution">
    <text evidence="1">The sequence shown here is derived from an EMBL/GenBank/DDBJ whole genome shotgun (WGS) entry which is preliminary data.</text>
</comment>
<reference evidence="2" key="1">
    <citation type="submission" date="2023-07" db="EMBL/GenBank/DDBJ databases">
        <title>Christiangramia sp. SM2212., a novel bacterium of the family Flavobacteriaceae isolated from the sea sediment.</title>
        <authorList>
            <person name="Wang J."/>
            <person name="Zhang X."/>
        </authorList>
    </citation>
    <scope>NUCLEOTIDE SEQUENCE [LARGE SCALE GENOMIC DNA]</scope>
    <source>
        <strain evidence="2">SM2212</strain>
    </source>
</reference>
<name>A0ABU1ERJ7_9FLAO</name>
<protein>
    <submittedName>
        <fullName evidence="1">SGNH/GDSL hydrolase family protein</fullName>
    </submittedName>
</protein>
<dbReference type="CDD" id="cd00229">
    <property type="entry name" value="SGNH_hydrolase"/>
    <property type="match status" value="1"/>
</dbReference>
<evidence type="ECO:0000313" key="2">
    <source>
        <dbReference type="Proteomes" id="UP001257234"/>
    </source>
</evidence>